<feature type="transmembrane region" description="Helical" evidence="8">
    <location>
        <begin position="168"/>
        <end position="196"/>
    </location>
</feature>
<dbReference type="InterPro" id="IPR018584">
    <property type="entry name" value="GT87"/>
</dbReference>
<proteinExistence type="inferred from homology"/>
<name>A0ABR7UBI5_9BRAD</name>
<dbReference type="Pfam" id="PF09594">
    <property type="entry name" value="GT87"/>
    <property type="match status" value="1"/>
</dbReference>
<feature type="transmembrane region" description="Helical" evidence="8">
    <location>
        <begin position="106"/>
        <end position="133"/>
    </location>
</feature>
<evidence type="ECO:0000313" key="9">
    <source>
        <dbReference type="EMBL" id="MBC9981414.1"/>
    </source>
</evidence>
<evidence type="ECO:0000256" key="4">
    <source>
        <dbReference type="ARBA" id="ARBA00022692"/>
    </source>
</evidence>
<keyword evidence="10" id="KW-1185">Reference proteome</keyword>
<comment type="caution">
    <text evidence="9">The sequence shown here is derived from an EMBL/GenBank/DDBJ whole genome shotgun (WGS) entry which is preliminary data.</text>
</comment>
<evidence type="ECO:0000256" key="2">
    <source>
        <dbReference type="ARBA" id="ARBA00022475"/>
    </source>
</evidence>
<keyword evidence="6 8" id="KW-0472">Membrane</keyword>
<evidence type="ECO:0000256" key="3">
    <source>
        <dbReference type="ARBA" id="ARBA00022679"/>
    </source>
</evidence>
<evidence type="ECO:0000256" key="7">
    <source>
        <dbReference type="ARBA" id="ARBA00024033"/>
    </source>
</evidence>
<reference evidence="9 10" key="1">
    <citation type="journal article" date="2020" name="Arch. Microbiol.">
        <title>Bradyrhizobium campsiandrae sp. nov., a nitrogen-fixing bacterial strain isolated from a native leguminous tree from the Amazon adapted to flooded conditions.</title>
        <authorList>
            <person name="Cabral Michel D."/>
            <person name="Martins da Costa E."/>
            <person name="Azarias Guimaraes A."/>
            <person name="Soares de Carvalho T."/>
            <person name="Santos de Castro Caputo P."/>
            <person name="Willems A."/>
            <person name="de Souza Moreira F.M."/>
        </authorList>
    </citation>
    <scope>NUCLEOTIDE SEQUENCE [LARGE SCALE GENOMIC DNA]</scope>
    <source>
        <strain evidence="10">INPA 384B</strain>
    </source>
</reference>
<comment type="subcellular location">
    <subcellularLocation>
        <location evidence="1">Cell membrane</location>
        <topology evidence="1">Multi-pass membrane protein</topology>
    </subcellularLocation>
</comment>
<feature type="transmembrane region" description="Helical" evidence="8">
    <location>
        <begin position="20"/>
        <end position="40"/>
    </location>
</feature>
<keyword evidence="4 8" id="KW-0812">Transmembrane</keyword>
<keyword evidence="5 8" id="KW-1133">Transmembrane helix</keyword>
<feature type="transmembrane region" description="Helical" evidence="8">
    <location>
        <begin position="355"/>
        <end position="388"/>
    </location>
</feature>
<accession>A0ABR7UBI5</accession>
<comment type="similarity">
    <text evidence="7">Belongs to the glycosyltransferase 87 family.</text>
</comment>
<evidence type="ECO:0000256" key="6">
    <source>
        <dbReference type="ARBA" id="ARBA00023136"/>
    </source>
</evidence>
<sequence length="409" mass="43883">MAELGSGQPSGVQPGTMPPVLFNVCLILLVLTLLHFPAAYLSNSWIYDRNGLGSPTDFVNVWAAGRLALDGHAAQAWDWQIQKQVEVAVLHQDFAGNFAWHYPPPFLFVATFLAQFPYAVAFIGWMIASLLPFVAVMRAIVGRRFGIMLAIAFPATFANLAVGQNGFFTASLIGGTLLLMQARPVLAGICLGLLTYKPQYGLLFPLILVVSGQWRVFVSAAVTAVLVALASVLAFGVESWAAFIHWMPKISEAVLSNGEASWLRLQSVFAMVRCLGGGETLAWTLQLVVAASVAVGLALIWRSRLPYALKAAAVAVGTLLCSPYVYMYDFAVLAIPVAYLVRIGCEQGFRVHEPYALALVLALLASYPFLQIPVGLASTLTVAALIVLRARADLHHVPAPGQGIASAFA</sequence>
<evidence type="ECO:0000313" key="10">
    <source>
        <dbReference type="Proteomes" id="UP000639516"/>
    </source>
</evidence>
<feature type="transmembrane region" description="Helical" evidence="8">
    <location>
        <begin position="145"/>
        <end position="162"/>
    </location>
</feature>
<dbReference type="RefSeq" id="WP_188105505.1">
    <property type="nucleotide sequence ID" value="NZ_JAANIH010000048.1"/>
</dbReference>
<evidence type="ECO:0000256" key="5">
    <source>
        <dbReference type="ARBA" id="ARBA00022989"/>
    </source>
</evidence>
<feature type="transmembrane region" description="Helical" evidence="8">
    <location>
        <begin position="281"/>
        <end position="301"/>
    </location>
</feature>
<evidence type="ECO:0000256" key="1">
    <source>
        <dbReference type="ARBA" id="ARBA00004651"/>
    </source>
</evidence>
<feature type="transmembrane region" description="Helical" evidence="8">
    <location>
        <begin position="216"/>
        <end position="237"/>
    </location>
</feature>
<keyword evidence="3" id="KW-0808">Transferase</keyword>
<dbReference type="EMBL" id="JAATTO010000037">
    <property type="protein sequence ID" value="MBC9981414.1"/>
    <property type="molecule type" value="Genomic_DNA"/>
</dbReference>
<protein>
    <submittedName>
        <fullName evidence="9">DUF2029 domain-containing protein</fullName>
    </submittedName>
</protein>
<gene>
    <name evidence="9" type="ORF">HA482_24725</name>
</gene>
<keyword evidence="2" id="KW-1003">Cell membrane</keyword>
<feature type="transmembrane region" description="Helical" evidence="8">
    <location>
        <begin position="313"/>
        <end position="335"/>
    </location>
</feature>
<organism evidence="9 10">
    <name type="scientific">Bradyrhizobium campsiandrae</name>
    <dbReference type="NCBI Taxonomy" id="1729892"/>
    <lineage>
        <taxon>Bacteria</taxon>
        <taxon>Pseudomonadati</taxon>
        <taxon>Pseudomonadota</taxon>
        <taxon>Alphaproteobacteria</taxon>
        <taxon>Hyphomicrobiales</taxon>
        <taxon>Nitrobacteraceae</taxon>
        <taxon>Bradyrhizobium</taxon>
    </lineage>
</organism>
<dbReference type="Proteomes" id="UP000639516">
    <property type="component" value="Unassembled WGS sequence"/>
</dbReference>
<evidence type="ECO:0000256" key="8">
    <source>
        <dbReference type="SAM" id="Phobius"/>
    </source>
</evidence>